<gene>
    <name evidence="1" type="ORF">FD47_GL000960</name>
</gene>
<evidence type="ECO:0000313" key="2">
    <source>
        <dbReference type="Proteomes" id="UP000051010"/>
    </source>
</evidence>
<protein>
    <submittedName>
        <fullName evidence="1">Uncharacterized protein</fullName>
    </submittedName>
</protein>
<dbReference type="EMBL" id="AZFZ01000020">
    <property type="protein sequence ID" value="KRM44087.1"/>
    <property type="molecule type" value="Genomic_DNA"/>
</dbReference>
<comment type="caution">
    <text evidence="1">The sequence shown here is derived from an EMBL/GenBank/DDBJ whole genome shotgun (WGS) entry which is preliminary data.</text>
</comment>
<name>A0A0R1YP29_9LACO</name>
<dbReference type="AlphaFoldDB" id="A0A0R1YP29"/>
<organism evidence="1 2">
    <name type="scientific">Lentilactobacillus parafarraginis DSM 18390 = JCM 14109</name>
    <dbReference type="NCBI Taxonomy" id="1423786"/>
    <lineage>
        <taxon>Bacteria</taxon>
        <taxon>Bacillati</taxon>
        <taxon>Bacillota</taxon>
        <taxon>Bacilli</taxon>
        <taxon>Lactobacillales</taxon>
        <taxon>Lactobacillaceae</taxon>
        <taxon>Lentilactobacillus</taxon>
    </lineage>
</organism>
<dbReference type="PATRIC" id="fig|1423786.4.peg.1012"/>
<accession>A0A0R1YP29</accession>
<reference evidence="1 2" key="1">
    <citation type="journal article" date="2015" name="Genome Announc.">
        <title>Expanding the biotechnology potential of lactobacilli through comparative genomics of 213 strains and associated genera.</title>
        <authorList>
            <person name="Sun Z."/>
            <person name="Harris H.M."/>
            <person name="McCann A."/>
            <person name="Guo C."/>
            <person name="Argimon S."/>
            <person name="Zhang W."/>
            <person name="Yang X."/>
            <person name="Jeffery I.B."/>
            <person name="Cooney J.C."/>
            <person name="Kagawa T.F."/>
            <person name="Liu W."/>
            <person name="Song Y."/>
            <person name="Salvetti E."/>
            <person name="Wrobel A."/>
            <person name="Rasinkangas P."/>
            <person name="Parkhill J."/>
            <person name="Rea M.C."/>
            <person name="O'Sullivan O."/>
            <person name="Ritari J."/>
            <person name="Douillard F.P."/>
            <person name="Paul Ross R."/>
            <person name="Yang R."/>
            <person name="Briner A.E."/>
            <person name="Felis G.E."/>
            <person name="de Vos W.M."/>
            <person name="Barrangou R."/>
            <person name="Klaenhammer T.R."/>
            <person name="Caufield P.W."/>
            <person name="Cui Y."/>
            <person name="Zhang H."/>
            <person name="O'Toole P.W."/>
        </authorList>
    </citation>
    <scope>NUCLEOTIDE SEQUENCE [LARGE SCALE GENOMIC DNA]</scope>
    <source>
        <strain evidence="1 2">DSM 18390</strain>
    </source>
</reference>
<dbReference type="RefSeq" id="WP_008212132.1">
    <property type="nucleotide sequence ID" value="NZ_AZFZ01000020.1"/>
</dbReference>
<proteinExistence type="predicted"/>
<evidence type="ECO:0000313" key="1">
    <source>
        <dbReference type="EMBL" id="KRM44087.1"/>
    </source>
</evidence>
<sequence length="63" mass="6729">MNTNSDGSTAALIDMTPVKILSDSMEKVAQAISQAANDGDQQRVIQLVDRAQSLLKAISLLNQ</sequence>
<dbReference type="Proteomes" id="UP000051010">
    <property type="component" value="Unassembled WGS sequence"/>
</dbReference>